<proteinExistence type="inferred from homology"/>
<evidence type="ECO:0000313" key="3">
    <source>
        <dbReference type="EMBL" id="MBC1491043.1"/>
    </source>
</evidence>
<dbReference type="Pfam" id="PF10087">
    <property type="entry name" value="DUF2325"/>
    <property type="match status" value="1"/>
</dbReference>
<gene>
    <name evidence="2" type="ORF">HCI99_04315</name>
    <name evidence="3" type="ORF">HCI99_04320</name>
</gene>
<evidence type="ECO:0000313" key="2">
    <source>
        <dbReference type="EMBL" id="MBC1491042.1"/>
    </source>
</evidence>
<dbReference type="EMBL" id="JAASTX010000004">
    <property type="protein sequence ID" value="MBC1491043.1"/>
    <property type="molecule type" value="Genomic_DNA"/>
</dbReference>
<evidence type="ECO:0000256" key="1">
    <source>
        <dbReference type="ARBA" id="ARBA00007189"/>
    </source>
</evidence>
<accession>A0A7X1CB46</accession>
<dbReference type="Proteomes" id="UP000533953">
    <property type="component" value="Unassembled WGS sequence"/>
</dbReference>
<organism evidence="3 4">
    <name type="scientific">Listeria booriae</name>
    <dbReference type="NCBI Taxonomy" id="1552123"/>
    <lineage>
        <taxon>Bacteria</taxon>
        <taxon>Bacillati</taxon>
        <taxon>Bacillota</taxon>
        <taxon>Bacilli</taxon>
        <taxon>Bacillales</taxon>
        <taxon>Listeriaceae</taxon>
        <taxon>Listeria</taxon>
    </lineage>
</organism>
<sequence>MAVNKEKIISLVKDELQHFIGNLSESNLSETVVGVRSQLDILEAVDRALFLELHTNDSRNENDTIHQENEIVNEFEESVSEDGLCVRGYYTQFMRGGCILPKDDPNSVFVPEKVIRDLELKTGDFLQAAADIEKGAHISNLRRVKYQFEKLKETEEDIEDVRFVESLSVIQKRSDLPGLYVSITQNDNDLPFEAKIMDVDITKFRLQEGDIIDYAYSPENFNYGKVIWKYEMDKFVEKIAVEPKKKEIKRKKNMEMDDVSTSELDSLRIVTVGGDNLKLHKTAKNEIEKRGGILEYFSGNEPKETIISRLKIADLVAIYTESISHSAMNLVKENCKKYDIKYLCTKNIGGSVLVKKIEEMRV</sequence>
<evidence type="ECO:0000313" key="4">
    <source>
        <dbReference type="Proteomes" id="UP000533953"/>
    </source>
</evidence>
<comment type="similarity">
    <text evidence="1">Belongs to the UPF0751 family.</text>
</comment>
<dbReference type="EMBL" id="JAASTX010000004">
    <property type="protein sequence ID" value="MBC1491042.1"/>
    <property type="molecule type" value="Genomic_DNA"/>
</dbReference>
<protein>
    <submittedName>
        <fullName evidence="3">DUF2325 domain-containing protein</fullName>
    </submittedName>
</protein>
<comment type="caution">
    <text evidence="3">The sequence shown here is derived from an EMBL/GenBank/DDBJ whole genome shotgun (WGS) entry which is preliminary data.</text>
</comment>
<reference evidence="3 4" key="1">
    <citation type="submission" date="2020-03" db="EMBL/GenBank/DDBJ databases">
        <title>Soil Listeria distribution.</title>
        <authorList>
            <person name="Liao J."/>
            <person name="Wiedmann M."/>
        </authorList>
    </citation>
    <scope>NUCLEOTIDE SEQUENCE [LARGE SCALE GENOMIC DNA]</scope>
    <source>
        <strain evidence="3 4">FSL L7-1547</strain>
    </source>
</reference>
<dbReference type="AlphaFoldDB" id="A0A7X1CB46"/>
<name>A0A7X1CB46_9LIST</name>
<dbReference type="RefSeq" id="WP_185416997.1">
    <property type="nucleotide sequence ID" value="NZ_JAARQU010000004.1"/>
</dbReference>
<dbReference type="InterPro" id="IPR016772">
    <property type="entry name" value="UCP020408"/>
</dbReference>